<evidence type="ECO:0000259" key="19">
    <source>
        <dbReference type="PROSITE" id="PS50268"/>
    </source>
</evidence>
<keyword evidence="7" id="KW-0677">Repeat</keyword>
<dbReference type="GO" id="GO:0008013">
    <property type="term" value="F:beta-catenin binding"/>
    <property type="evidence" value="ECO:0007669"/>
    <property type="project" value="TreeGrafter"/>
</dbReference>
<evidence type="ECO:0000256" key="18">
    <source>
        <dbReference type="SAM" id="SignalP"/>
    </source>
</evidence>
<dbReference type="PROSITE" id="PS00232">
    <property type="entry name" value="CADHERIN_1"/>
    <property type="match status" value="2"/>
</dbReference>
<dbReference type="Pfam" id="PF00028">
    <property type="entry name" value="Cadherin"/>
    <property type="match status" value="4"/>
</dbReference>
<evidence type="ECO:0000256" key="1">
    <source>
        <dbReference type="ARBA" id="ARBA00004251"/>
    </source>
</evidence>
<dbReference type="PROSITE" id="PS50268">
    <property type="entry name" value="CADHERIN_2"/>
    <property type="match status" value="5"/>
</dbReference>
<evidence type="ECO:0000256" key="2">
    <source>
        <dbReference type="ARBA" id="ARBA00022475"/>
    </source>
</evidence>
<keyword evidence="10 17" id="KW-1133">Transmembrane helix</keyword>
<keyword evidence="9 15" id="KW-0130">Cell adhesion</keyword>
<keyword evidence="8 14" id="KW-0106">Calcium</keyword>
<dbReference type="OMA" id="YGSHARI"/>
<dbReference type="GO" id="GO:0005912">
    <property type="term" value="C:adherens junction"/>
    <property type="evidence" value="ECO:0007669"/>
    <property type="project" value="TreeGrafter"/>
</dbReference>
<dbReference type="InterPro" id="IPR027397">
    <property type="entry name" value="Catenin-bd_sf"/>
</dbReference>
<feature type="domain" description="Cadherin" evidence="19">
    <location>
        <begin position="153"/>
        <end position="261"/>
    </location>
</feature>
<feature type="domain" description="Cadherin" evidence="19">
    <location>
        <begin position="378"/>
        <end position="509"/>
    </location>
</feature>
<evidence type="ECO:0000256" key="14">
    <source>
        <dbReference type="PROSITE-ProRule" id="PRU00043"/>
    </source>
</evidence>
<comment type="function">
    <text evidence="16">Cadherins are calcium-dependent cell adhesion proteins.</text>
</comment>
<evidence type="ECO:0000313" key="21">
    <source>
        <dbReference type="Proteomes" id="UP000314986"/>
    </source>
</evidence>
<feature type="transmembrane region" description="Helical" evidence="17">
    <location>
        <begin position="626"/>
        <end position="649"/>
    </location>
</feature>
<dbReference type="Gene3D" id="4.10.900.10">
    <property type="entry name" value="TCF3-CBD (Catenin binding domain)"/>
    <property type="match status" value="1"/>
</dbReference>
<dbReference type="Ensembl" id="ENSCMIT00000047928.1">
    <property type="protein sequence ID" value="ENSCMIP00000047259.1"/>
    <property type="gene ID" value="ENSCMIG00000019351.1"/>
</dbReference>
<dbReference type="InterPro" id="IPR015919">
    <property type="entry name" value="Cadherin-like_sf"/>
</dbReference>
<evidence type="ECO:0000256" key="7">
    <source>
        <dbReference type="ARBA" id="ARBA00022737"/>
    </source>
</evidence>
<dbReference type="PANTHER" id="PTHR24027">
    <property type="entry name" value="CADHERIN-23"/>
    <property type="match status" value="1"/>
</dbReference>
<feature type="domain" description="Cadherin" evidence="19">
    <location>
        <begin position="509"/>
        <end position="627"/>
    </location>
</feature>
<feature type="domain" description="Cadherin" evidence="19">
    <location>
        <begin position="47"/>
        <end position="152"/>
    </location>
</feature>
<dbReference type="GeneTree" id="ENSGT00940000154673"/>
<reference evidence="21" key="3">
    <citation type="journal article" date="2014" name="Nature">
        <title>Elephant shark genome provides unique insights into gnathostome evolution.</title>
        <authorList>
            <consortium name="International Elephant Shark Genome Sequencing Consortium"/>
            <person name="Venkatesh B."/>
            <person name="Lee A.P."/>
            <person name="Ravi V."/>
            <person name="Maurya A.K."/>
            <person name="Lian M.M."/>
            <person name="Swann J.B."/>
            <person name="Ohta Y."/>
            <person name="Flajnik M.F."/>
            <person name="Sutoh Y."/>
            <person name="Kasahara M."/>
            <person name="Hoon S."/>
            <person name="Gangu V."/>
            <person name="Roy S.W."/>
            <person name="Irimia M."/>
            <person name="Korzh V."/>
            <person name="Kondrychyn I."/>
            <person name="Lim Z.W."/>
            <person name="Tay B.H."/>
            <person name="Tohari S."/>
            <person name="Kong K.W."/>
            <person name="Ho S."/>
            <person name="Lorente-Galdos B."/>
            <person name="Quilez J."/>
            <person name="Marques-Bonet T."/>
            <person name="Raney B.J."/>
            <person name="Ingham P.W."/>
            <person name="Tay A."/>
            <person name="Hillier L.W."/>
            <person name="Minx P."/>
            <person name="Boehm T."/>
            <person name="Wilson R.K."/>
            <person name="Brenner S."/>
            <person name="Warren W.C."/>
        </authorList>
    </citation>
    <scope>NUCLEOTIDE SEQUENCE [LARGE SCALE GENOMIC DNA]</scope>
</reference>
<name>A0A4W3JUR3_CALMI</name>
<evidence type="ECO:0000256" key="16">
    <source>
        <dbReference type="RuleBase" id="RU004357"/>
    </source>
</evidence>
<evidence type="ECO:0000256" key="9">
    <source>
        <dbReference type="ARBA" id="ARBA00022889"/>
    </source>
</evidence>
<evidence type="ECO:0000256" key="8">
    <source>
        <dbReference type="ARBA" id="ARBA00022837"/>
    </source>
</evidence>
<dbReference type="InterPro" id="IPR020894">
    <property type="entry name" value="Cadherin_CS"/>
</dbReference>
<keyword evidence="12" id="KW-0325">Glycoprotein</keyword>
<reference evidence="20" key="5">
    <citation type="submission" date="2025-09" db="UniProtKB">
        <authorList>
            <consortium name="Ensembl"/>
        </authorList>
    </citation>
    <scope>IDENTIFICATION</scope>
</reference>
<dbReference type="InParanoid" id="A0A4W3JUR3"/>
<dbReference type="GO" id="GO:0000902">
    <property type="term" value="P:cell morphogenesis"/>
    <property type="evidence" value="ECO:0007669"/>
    <property type="project" value="TreeGrafter"/>
</dbReference>
<dbReference type="GO" id="GO:0016477">
    <property type="term" value="P:cell migration"/>
    <property type="evidence" value="ECO:0007669"/>
    <property type="project" value="TreeGrafter"/>
</dbReference>
<dbReference type="GO" id="GO:0034332">
    <property type="term" value="P:adherens junction organization"/>
    <property type="evidence" value="ECO:0007669"/>
    <property type="project" value="TreeGrafter"/>
</dbReference>
<comment type="subcellular location">
    <subcellularLocation>
        <location evidence="1 15">Cell membrane</location>
        <topology evidence="1 15">Single-pass type I membrane protein</topology>
    </subcellularLocation>
</comment>
<dbReference type="SUPFAM" id="SSF49313">
    <property type="entry name" value="Cadherin-like"/>
    <property type="match status" value="5"/>
</dbReference>
<dbReference type="GO" id="GO:0007043">
    <property type="term" value="P:cell-cell junction assembly"/>
    <property type="evidence" value="ECO:0007669"/>
    <property type="project" value="TreeGrafter"/>
</dbReference>
<reference evidence="21" key="2">
    <citation type="journal article" date="2007" name="PLoS Biol.">
        <title>Survey sequencing and comparative analysis of the elephant shark (Callorhinchus milii) genome.</title>
        <authorList>
            <person name="Venkatesh B."/>
            <person name="Kirkness E.F."/>
            <person name="Loh Y.H."/>
            <person name="Halpern A.L."/>
            <person name="Lee A.P."/>
            <person name="Johnson J."/>
            <person name="Dandona N."/>
            <person name="Viswanathan L.D."/>
            <person name="Tay A."/>
            <person name="Venter J.C."/>
            <person name="Strausberg R.L."/>
            <person name="Brenner S."/>
        </authorList>
    </citation>
    <scope>NUCLEOTIDE SEQUENCE [LARGE SCALE GENOMIC DNA]</scope>
</reference>
<evidence type="ECO:0000256" key="3">
    <source>
        <dbReference type="ARBA" id="ARBA00022553"/>
    </source>
</evidence>
<dbReference type="InterPro" id="IPR002126">
    <property type="entry name" value="Cadherin-like_dom"/>
</dbReference>
<keyword evidence="5" id="KW-0479">Metal-binding</keyword>
<evidence type="ECO:0000313" key="20">
    <source>
        <dbReference type="Ensembl" id="ENSCMIP00000047259.1"/>
    </source>
</evidence>
<dbReference type="GO" id="GO:0044331">
    <property type="term" value="P:cell-cell adhesion mediated by cadherin"/>
    <property type="evidence" value="ECO:0007669"/>
    <property type="project" value="TreeGrafter"/>
</dbReference>
<dbReference type="GO" id="GO:0007156">
    <property type="term" value="P:homophilic cell adhesion via plasma membrane adhesion molecules"/>
    <property type="evidence" value="ECO:0007669"/>
    <property type="project" value="InterPro"/>
</dbReference>
<evidence type="ECO:0000256" key="10">
    <source>
        <dbReference type="ARBA" id="ARBA00022989"/>
    </source>
</evidence>
<accession>A0A4W3JUR3</accession>
<evidence type="ECO:0000256" key="15">
    <source>
        <dbReference type="RuleBase" id="RU003318"/>
    </source>
</evidence>
<dbReference type="Proteomes" id="UP000314986">
    <property type="component" value="Unassembled WGS sequence"/>
</dbReference>
<evidence type="ECO:0000256" key="5">
    <source>
        <dbReference type="ARBA" id="ARBA00022723"/>
    </source>
</evidence>
<feature type="domain" description="Cadherin" evidence="19">
    <location>
        <begin position="270"/>
        <end position="377"/>
    </location>
</feature>
<dbReference type="GO" id="GO:0016339">
    <property type="term" value="P:calcium-dependent cell-cell adhesion via plasma membrane cell adhesion molecules"/>
    <property type="evidence" value="ECO:0007669"/>
    <property type="project" value="TreeGrafter"/>
</dbReference>
<reference evidence="21" key="1">
    <citation type="journal article" date="2006" name="Science">
        <title>Ancient noncoding elements conserved in the human genome.</title>
        <authorList>
            <person name="Venkatesh B."/>
            <person name="Kirkness E.F."/>
            <person name="Loh Y.H."/>
            <person name="Halpern A.L."/>
            <person name="Lee A.P."/>
            <person name="Johnson J."/>
            <person name="Dandona N."/>
            <person name="Viswanathan L.D."/>
            <person name="Tay A."/>
            <person name="Venter J.C."/>
            <person name="Strausberg R.L."/>
            <person name="Brenner S."/>
        </authorList>
    </citation>
    <scope>NUCLEOTIDE SEQUENCE [LARGE SCALE GENOMIC DNA]</scope>
</reference>
<keyword evidence="2" id="KW-1003">Cell membrane</keyword>
<sequence length="804" mass="89358">MLRCSSWWPVLVVVGWALADFCPMTPEHARHQDWEEPDPSHHQAERNRTQIQFFVPEEHTGSEPVYIGNLHSEVDSVNRSVKHTLSGIGVGTIFTIDKDKGDIHLLKKLDREKIPFYSLRAQVVDKLTKQHVEPEIEICIQVQDINDNEPKFVDGPYIVTIPEMSPVGTSVTQVTAIDADDADTGNHARVLYQLLQGQPYFSVEPTTGIIRAALSDMDRETKAQHLVLIEGRDMAGLKGGLSATTTVTINLSDVNDNGPKFQHSKYLWSSVLESAGVDSTVGRVKATDADMGENAEMSFAIEKDDGSDAFDIFTDDKTQEGVIILKQPLDYETKRRISIRVKVSNTHLDPRFLHLGTFKDVTNVKINVDDVDEPPCFTSPEYNLKVEEERAAGTIVGVVAARDPDIANSAVRYSIDWSTDEDRNFNIDANNGTLTTSKRLDREAVPWYNLSVSASEASRTGDRHKMVSHRWTALTSFDLHFPPTDDPTKVTKVSVRIQVVDVNDHVPEFPIPYKAFVCENGKREQLIHTISAVDKDEPPNGHHFHFALAPEAISKANFTVRDNRATTPRNSGTLFLYPSAPRREQAVHLVPVIIVDDGSPSLTSTNTLTVRVCACNSNQLCNVNPFALPAGLTTGPLIAILVLLVLLLLTLRRHKKEPLFVSEDHGVKENTVRYDDEGGGEEDTQAFDMVALRNPKVIREAKTRRASVTDLPTMYRRSLRCGPDDTIFREFIRDRLSEADTDPCAPPFDCLQTYVFEGEGSVAGSLSSLASSTADPHYGYLGDWGPHFKKLADLYGSHRDAASL</sequence>
<feature type="signal peptide" evidence="18">
    <location>
        <begin position="1"/>
        <end position="19"/>
    </location>
</feature>
<dbReference type="FunFam" id="2.60.40.60:FF:000008">
    <property type="entry name" value="Cadherin 24"/>
    <property type="match status" value="1"/>
</dbReference>
<evidence type="ECO:0000256" key="12">
    <source>
        <dbReference type="ARBA" id="ARBA00023180"/>
    </source>
</evidence>
<dbReference type="PANTHER" id="PTHR24027:SF323">
    <property type="entry name" value="CADHERIN-19"/>
    <property type="match status" value="1"/>
</dbReference>
<dbReference type="FunFam" id="2.60.40.60:FF:000009">
    <property type="entry name" value="Cadherin 24"/>
    <property type="match status" value="1"/>
</dbReference>
<reference evidence="20" key="4">
    <citation type="submission" date="2025-08" db="UniProtKB">
        <authorList>
            <consortium name="Ensembl"/>
        </authorList>
    </citation>
    <scope>IDENTIFICATION</scope>
</reference>
<evidence type="ECO:0000256" key="17">
    <source>
        <dbReference type="SAM" id="Phobius"/>
    </source>
</evidence>
<dbReference type="GO" id="GO:0016342">
    <property type="term" value="C:catenin complex"/>
    <property type="evidence" value="ECO:0007669"/>
    <property type="project" value="TreeGrafter"/>
</dbReference>
<dbReference type="Gene3D" id="2.60.40.60">
    <property type="entry name" value="Cadherins"/>
    <property type="match status" value="5"/>
</dbReference>
<dbReference type="FunFam" id="2.60.40.60:FF:000097">
    <property type="entry name" value="cadherin-12 isoform X1"/>
    <property type="match status" value="1"/>
</dbReference>
<dbReference type="FunFam" id="4.10.900.10:FF:000001">
    <property type="entry name" value="Cadherin 2"/>
    <property type="match status" value="1"/>
</dbReference>
<proteinExistence type="predicted"/>
<keyword evidence="6 18" id="KW-0732">Signal</keyword>
<evidence type="ECO:0000256" key="6">
    <source>
        <dbReference type="ARBA" id="ARBA00022729"/>
    </source>
</evidence>
<dbReference type="InterPro" id="IPR000233">
    <property type="entry name" value="Cadherin_Y-type_LIR"/>
</dbReference>
<dbReference type="SMART" id="SM00112">
    <property type="entry name" value="CA"/>
    <property type="match status" value="5"/>
</dbReference>
<evidence type="ECO:0000256" key="11">
    <source>
        <dbReference type="ARBA" id="ARBA00023136"/>
    </source>
</evidence>
<keyword evidence="21" id="KW-1185">Reference proteome</keyword>
<dbReference type="Pfam" id="PF01049">
    <property type="entry name" value="CADH_Y-type_LIR"/>
    <property type="match status" value="1"/>
</dbReference>
<dbReference type="AlphaFoldDB" id="A0A4W3JUR3"/>
<keyword evidence="4 15" id="KW-0812">Transmembrane</keyword>
<evidence type="ECO:0000256" key="13">
    <source>
        <dbReference type="ARBA" id="ARBA00069585"/>
    </source>
</evidence>
<dbReference type="CDD" id="cd11304">
    <property type="entry name" value="Cadherin_repeat"/>
    <property type="match status" value="5"/>
</dbReference>
<gene>
    <name evidence="20" type="primary">LOC103179729</name>
</gene>
<evidence type="ECO:0000256" key="4">
    <source>
        <dbReference type="ARBA" id="ARBA00022692"/>
    </source>
</evidence>
<keyword evidence="3" id="KW-0597">Phosphoprotein</keyword>
<keyword evidence="11 17" id="KW-0472">Membrane</keyword>
<feature type="chain" id="PRO_5021293471" description="Cadherin-12" evidence="18">
    <location>
        <begin position="20"/>
        <end position="804"/>
    </location>
</feature>
<protein>
    <recommendedName>
        <fullName evidence="13">Cadherin-12</fullName>
    </recommendedName>
</protein>
<dbReference type="GO" id="GO:0045296">
    <property type="term" value="F:cadherin binding"/>
    <property type="evidence" value="ECO:0007669"/>
    <property type="project" value="TreeGrafter"/>
</dbReference>
<dbReference type="FunFam" id="2.60.40.60:FF:000265">
    <property type="entry name" value="Cadherin 12"/>
    <property type="match status" value="1"/>
</dbReference>
<organism evidence="20 21">
    <name type="scientific">Callorhinchus milii</name>
    <name type="common">Ghost shark</name>
    <dbReference type="NCBI Taxonomy" id="7868"/>
    <lineage>
        <taxon>Eukaryota</taxon>
        <taxon>Metazoa</taxon>
        <taxon>Chordata</taxon>
        <taxon>Craniata</taxon>
        <taxon>Vertebrata</taxon>
        <taxon>Chondrichthyes</taxon>
        <taxon>Holocephali</taxon>
        <taxon>Chimaeriformes</taxon>
        <taxon>Callorhinchidae</taxon>
        <taxon>Callorhinchus</taxon>
    </lineage>
</organism>
<dbReference type="InterPro" id="IPR039808">
    <property type="entry name" value="Cadherin"/>
</dbReference>
<dbReference type="FunFam" id="2.60.40.60:FF:000012">
    <property type="entry name" value="Cadherin 24"/>
    <property type="match status" value="1"/>
</dbReference>
<dbReference type="PRINTS" id="PR00205">
    <property type="entry name" value="CADHERIN"/>
</dbReference>
<dbReference type="GO" id="GO:0005509">
    <property type="term" value="F:calcium ion binding"/>
    <property type="evidence" value="ECO:0007669"/>
    <property type="project" value="UniProtKB-UniRule"/>
</dbReference>